<evidence type="ECO:0000313" key="9">
    <source>
        <dbReference type="Proteomes" id="UP001428341"/>
    </source>
</evidence>
<dbReference type="PANTHER" id="PTHR31072:SF170">
    <property type="entry name" value="TRANSCRIPTION FACTOR TCP15-RELATED"/>
    <property type="match status" value="1"/>
</dbReference>
<dbReference type="AlphaFoldDB" id="A0AAP0Q8U8"/>
<feature type="region of interest" description="Disordered" evidence="6">
    <location>
        <begin position="202"/>
        <end position="224"/>
    </location>
</feature>
<keyword evidence="9" id="KW-1185">Reference proteome</keyword>
<accession>A0AAP0Q8U8</accession>
<dbReference type="GO" id="GO:0005634">
    <property type="term" value="C:nucleus"/>
    <property type="evidence" value="ECO:0007669"/>
    <property type="project" value="UniProtKB-SubCell"/>
</dbReference>
<feature type="region of interest" description="Disordered" evidence="6">
    <location>
        <begin position="1"/>
        <end position="56"/>
    </location>
</feature>
<gene>
    <name evidence="8" type="ORF">WN944_027814</name>
</gene>
<protein>
    <recommendedName>
        <fullName evidence="7">TCP domain-containing protein</fullName>
    </recommendedName>
</protein>
<feature type="region of interest" description="Disordered" evidence="6">
    <location>
        <begin position="137"/>
        <end position="157"/>
    </location>
</feature>
<dbReference type="GO" id="GO:0043565">
    <property type="term" value="F:sequence-specific DNA binding"/>
    <property type="evidence" value="ECO:0007669"/>
    <property type="project" value="TreeGrafter"/>
</dbReference>
<dbReference type="InterPro" id="IPR005333">
    <property type="entry name" value="Transcription_factor_TCP"/>
</dbReference>
<feature type="compositionally biased region" description="Polar residues" evidence="6">
    <location>
        <begin position="1"/>
        <end position="10"/>
    </location>
</feature>
<evidence type="ECO:0000256" key="6">
    <source>
        <dbReference type="SAM" id="MobiDB-lite"/>
    </source>
</evidence>
<feature type="compositionally biased region" description="Basic and acidic residues" evidence="6">
    <location>
        <begin position="44"/>
        <end position="56"/>
    </location>
</feature>
<dbReference type="InterPro" id="IPR017887">
    <property type="entry name" value="TF_TCP_subgr"/>
</dbReference>
<organism evidence="8 9">
    <name type="scientific">Citrus x changshan-huyou</name>
    <dbReference type="NCBI Taxonomy" id="2935761"/>
    <lineage>
        <taxon>Eukaryota</taxon>
        <taxon>Viridiplantae</taxon>
        <taxon>Streptophyta</taxon>
        <taxon>Embryophyta</taxon>
        <taxon>Tracheophyta</taxon>
        <taxon>Spermatophyta</taxon>
        <taxon>Magnoliopsida</taxon>
        <taxon>eudicotyledons</taxon>
        <taxon>Gunneridae</taxon>
        <taxon>Pentapetalae</taxon>
        <taxon>rosids</taxon>
        <taxon>malvids</taxon>
        <taxon>Sapindales</taxon>
        <taxon>Rutaceae</taxon>
        <taxon>Aurantioideae</taxon>
        <taxon>Citrus</taxon>
    </lineage>
</organism>
<dbReference type="Proteomes" id="UP001428341">
    <property type="component" value="Unassembled WGS sequence"/>
</dbReference>
<keyword evidence="4" id="KW-0804">Transcription</keyword>
<evidence type="ECO:0000259" key="7">
    <source>
        <dbReference type="PROSITE" id="PS51369"/>
    </source>
</evidence>
<dbReference type="GO" id="GO:0003700">
    <property type="term" value="F:DNA-binding transcription factor activity"/>
    <property type="evidence" value="ECO:0007669"/>
    <property type="project" value="InterPro"/>
</dbReference>
<comment type="caution">
    <text evidence="8">The sequence shown here is derived from an EMBL/GenBank/DDBJ whole genome shotgun (WGS) entry which is preliminary data.</text>
</comment>
<dbReference type="PANTHER" id="PTHR31072">
    <property type="entry name" value="TRANSCRIPTION FACTOR TCP4-RELATED"/>
    <property type="match status" value="1"/>
</dbReference>
<evidence type="ECO:0000256" key="5">
    <source>
        <dbReference type="ARBA" id="ARBA00023242"/>
    </source>
</evidence>
<keyword evidence="3" id="KW-0238">DNA-binding</keyword>
<feature type="domain" description="TCP" evidence="7">
    <location>
        <begin position="45"/>
        <end position="99"/>
    </location>
</feature>
<evidence type="ECO:0000256" key="3">
    <source>
        <dbReference type="ARBA" id="ARBA00023125"/>
    </source>
</evidence>
<proteinExistence type="predicted"/>
<dbReference type="PROSITE" id="PS51369">
    <property type="entry name" value="TCP"/>
    <property type="match status" value="1"/>
</dbReference>
<keyword evidence="5" id="KW-0539">Nucleus</keyword>
<sequence>MDSESPSSAKNMAKKPKRNSTNETAAGSPKTKQLAPPPTSSRAQKGDRHSKVEGRDRRIRLPALCAARVFQLTRELGFKTDGETISWLLKQAEPAITAATGSGANFLDHQNPAPDDGPLLLEFSPPLMGFYEATLLTQNDDDDDNDNNNINNNNTNNYSEEIAAAASSSSMAEPDTPSLDFDVISDFDMGITVNEMMALIQTSPAPMNNNGNNEAGVEGEDEDK</sequence>
<comment type="subcellular location">
    <subcellularLocation>
        <location evidence="1">Nucleus</location>
    </subcellularLocation>
</comment>
<dbReference type="EMBL" id="JBCGBO010000025">
    <property type="protein sequence ID" value="KAK9175805.1"/>
    <property type="molecule type" value="Genomic_DNA"/>
</dbReference>
<reference evidence="8 9" key="1">
    <citation type="submission" date="2024-05" db="EMBL/GenBank/DDBJ databases">
        <title>Haplotype-resolved chromosome-level genome assembly of Huyou (Citrus changshanensis).</title>
        <authorList>
            <person name="Miao C."/>
            <person name="Chen W."/>
            <person name="Wu Y."/>
            <person name="Wang L."/>
            <person name="Zhao S."/>
            <person name="Grierson D."/>
            <person name="Xu C."/>
            <person name="Chen K."/>
        </authorList>
    </citation>
    <scope>NUCLEOTIDE SEQUENCE [LARGE SCALE GENOMIC DNA]</scope>
    <source>
        <strain evidence="8">01-14</strain>
        <tissue evidence="8">Leaf</tissue>
    </source>
</reference>
<evidence type="ECO:0000256" key="4">
    <source>
        <dbReference type="ARBA" id="ARBA00023163"/>
    </source>
</evidence>
<dbReference type="Pfam" id="PF03634">
    <property type="entry name" value="TCP"/>
    <property type="match status" value="1"/>
</dbReference>
<name>A0AAP0Q8U8_9ROSI</name>
<keyword evidence="2" id="KW-0805">Transcription regulation</keyword>
<feature type="compositionally biased region" description="Low complexity" evidence="6">
    <location>
        <begin position="147"/>
        <end position="157"/>
    </location>
</feature>
<evidence type="ECO:0000256" key="2">
    <source>
        <dbReference type="ARBA" id="ARBA00023015"/>
    </source>
</evidence>
<evidence type="ECO:0000256" key="1">
    <source>
        <dbReference type="ARBA" id="ARBA00004123"/>
    </source>
</evidence>
<evidence type="ECO:0000313" key="8">
    <source>
        <dbReference type="EMBL" id="KAK9175805.1"/>
    </source>
</evidence>